<dbReference type="EMBL" id="QGNW01002200">
    <property type="protein sequence ID" value="RVW23295.1"/>
    <property type="molecule type" value="Genomic_DNA"/>
</dbReference>
<evidence type="ECO:0000313" key="1">
    <source>
        <dbReference type="EMBL" id="RVW23295.1"/>
    </source>
</evidence>
<gene>
    <name evidence="1" type="ORF">CK203_095514</name>
</gene>
<sequence length="243" mass="27513">MENHSNEARRFIQYSVKSMEAKRFTLIYLEGTVLDGEWSILTKKLRVLGVGQQREAILKSCLVGRWGKFSNSVLDLPSLKRWSTKAWHLKGKKGREKYGTTVEEETMVLLVENSLLSSDVALFAEALKGHERVSDVVLHNGGSGPLRMVLVTVEFLGRETRSLDALVEIIKEEGVGHGLALRGDILLEDWSSNSLPVFSNWLGMSMKGYETEILELLQKIKGYKGGEVSGWWKEEKELHFFEI</sequence>
<protein>
    <submittedName>
        <fullName evidence="1">Uncharacterized protein</fullName>
    </submittedName>
</protein>
<organism evidence="1 2">
    <name type="scientific">Vitis vinifera</name>
    <name type="common">Grape</name>
    <dbReference type="NCBI Taxonomy" id="29760"/>
    <lineage>
        <taxon>Eukaryota</taxon>
        <taxon>Viridiplantae</taxon>
        <taxon>Streptophyta</taxon>
        <taxon>Embryophyta</taxon>
        <taxon>Tracheophyta</taxon>
        <taxon>Spermatophyta</taxon>
        <taxon>Magnoliopsida</taxon>
        <taxon>eudicotyledons</taxon>
        <taxon>Gunneridae</taxon>
        <taxon>Pentapetalae</taxon>
        <taxon>rosids</taxon>
        <taxon>Vitales</taxon>
        <taxon>Vitaceae</taxon>
        <taxon>Viteae</taxon>
        <taxon>Vitis</taxon>
    </lineage>
</organism>
<dbReference type="Proteomes" id="UP000288805">
    <property type="component" value="Unassembled WGS sequence"/>
</dbReference>
<dbReference type="AlphaFoldDB" id="A0A438CJE4"/>
<evidence type="ECO:0000313" key="2">
    <source>
        <dbReference type="Proteomes" id="UP000288805"/>
    </source>
</evidence>
<proteinExistence type="predicted"/>
<name>A0A438CJE4_VITVI</name>
<reference evidence="1 2" key="1">
    <citation type="journal article" date="2018" name="PLoS Genet.">
        <title>Population sequencing reveals clonal diversity and ancestral inbreeding in the grapevine cultivar Chardonnay.</title>
        <authorList>
            <person name="Roach M.J."/>
            <person name="Johnson D.L."/>
            <person name="Bohlmann J."/>
            <person name="van Vuuren H.J."/>
            <person name="Jones S.J."/>
            <person name="Pretorius I.S."/>
            <person name="Schmidt S.A."/>
            <person name="Borneman A.R."/>
        </authorList>
    </citation>
    <scope>NUCLEOTIDE SEQUENCE [LARGE SCALE GENOMIC DNA]</scope>
    <source>
        <strain evidence="2">cv. Chardonnay</strain>
        <tissue evidence="1">Leaf</tissue>
    </source>
</reference>
<accession>A0A438CJE4</accession>
<comment type="caution">
    <text evidence="1">The sequence shown here is derived from an EMBL/GenBank/DDBJ whole genome shotgun (WGS) entry which is preliminary data.</text>
</comment>